<evidence type="ECO:0000313" key="2">
    <source>
        <dbReference type="Proteomes" id="UP000249886"/>
    </source>
</evidence>
<proteinExistence type="predicted"/>
<sequence length="80" mass="9404">MKLGNIFRGPKWPRDAAEFIATHFADKSVTEFFDEPRFERFLYLAKTETWVEAAREYRDVTGEDIQSSIIAAEVARRTFR</sequence>
<dbReference type="Proteomes" id="UP000249886">
    <property type="component" value="Unassembled WGS sequence"/>
</dbReference>
<reference evidence="1 2" key="1">
    <citation type="submission" date="2018-06" db="EMBL/GenBank/DDBJ databases">
        <authorList>
            <consortium name="Pathogen Informatics"/>
            <person name="Doyle S."/>
        </authorList>
    </citation>
    <scope>NUCLEOTIDE SEQUENCE [LARGE SCALE GENOMIC DNA]</scope>
    <source>
        <strain evidence="1 2">NCTC10254</strain>
    </source>
</reference>
<comment type="caution">
    <text evidence="1">The sequence shown here is derived from an EMBL/GenBank/DDBJ whole genome shotgun (WGS) entry which is preliminary data.</text>
</comment>
<name>A0A3S4YDS9_9CORY</name>
<accession>A0A3S4YDS9</accession>
<gene>
    <name evidence="1" type="ORF">NCTC10254_01577</name>
</gene>
<dbReference type="EMBL" id="UARK01000011">
    <property type="protein sequence ID" value="SPW28631.1"/>
    <property type="molecule type" value="Genomic_DNA"/>
</dbReference>
<dbReference type="AlphaFoldDB" id="A0A3S4YDS9"/>
<evidence type="ECO:0000313" key="1">
    <source>
        <dbReference type="EMBL" id="SPW28631.1"/>
    </source>
</evidence>
<protein>
    <submittedName>
        <fullName evidence="1">Uncharacterized protein</fullName>
    </submittedName>
</protein>
<dbReference type="RefSeq" id="WP_005525105.1">
    <property type="nucleotide sequence ID" value="NZ_CAUOYC010000004.1"/>
</dbReference>
<organism evidence="1 2">
    <name type="scientific">Corynebacterium matruchotii</name>
    <dbReference type="NCBI Taxonomy" id="43768"/>
    <lineage>
        <taxon>Bacteria</taxon>
        <taxon>Bacillati</taxon>
        <taxon>Actinomycetota</taxon>
        <taxon>Actinomycetes</taxon>
        <taxon>Mycobacteriales</taxon>
        <taxon>Corynebacteriaceae</taxon>
        <taxon>Corynebacterium</taxon>
    </lineage>
</organism>
<dbReference type="GeneID" id="84573572"/>